<comment type="caution">
    <text evidence="2">The sequence shown here is derived from an EMBL/GenBank/DDBJ whole genome shotgun (WGS) entry which is preliminary data.</text>
</comment>
<keyword evidence="3" id="KW-1185">Reference proteome</keyword>
<sequence>MTIFMIGHNAYTSLECSYGRAFEVMGHTVTIYDVEAEMKRFTRLGWPGHLFNQYITVDAWRQKLNRDLALRLRALQPDLVLVFANARVIFSTLAYVKSLLICPFVLVWPDPLTSLQTHVLNAAPLYDGVATYCQASVPLFQRMGFPNPQWVPLAADTTLHGGEPMSDFLYDLTFVGAWRPEREEALATITRHFPTRRLGIWGSNWDRSRARQLQMYLHHKPLTGQAYATMFRQSRLNLNVIDDTCYPAANMRFFEIPVAGGLQLVTACPEMAGMFRDNEHVLYAADEDRLSSVIEHTLSHPEQAARIRKAGNELVHQGHTYAHRATQLIDIFL</sequence>
<organism evidence="2 3">
    <name type="scientific">Fibrella forsythiae</name>
    <dbReference type="NCBI Taxonomy" id="2817061"/>
    <lineage>
        <taxon>Bacteria</taxon>
        <taxon>Pseudomonadati</taxon>
        <taxon>Bacteroidota</taxon>
        <taxon>Cytophagia</taxon>
        <taxon>Cytophagales</taxon>
        <taxon>Spirosomataceae</taxon>
        <taxon>Fibrella</taxon>
    </lineage>
</organism>
<dbReference type="Pfam" id="PF13524">
    <property type="entry name" value="Glyco_trans_1_2"/>
    <property type="match status" value="1"/>
</dbReference>
<evidence type="ECO:0000313" key="2">
    <source>
        <dbReference type="EMBL" id="MBO0952322.1"/>
    </source>
</evidence>
<dbReference type="SUPFAM" id="SSF53756">
    <property type="entry name" value="UDP-Glycosyltransferase/glycogen phosphorylase"/>
    <property type="match status" value="1"/>
</dbReference>
<evidence type="ECO:0000313" key="3">
    <source>
        <dbReference type="Proteomes" id="UP000664628"/>
    </source>
</evidence>
<dbReference type="InterPro" id="IPR055259">
    <property type="entry name" value="YkvP/CgeB_Glyco_trans-like"/>
</dbReference>
<feature type="domain" description="Spore protein YkvP/CgeB glycosyl transferase-like" evidence="1">
    <location>
        <begin position="182"/>
        <end position="330"/>
    </location>
</feature>
<dbReference type="Proteomes" id="UP000664628">
    <property type="component" value="Unassembled WGS sequence"/>
</dbReference>
<name>A0ABS3JTT8_9BACT</name>
<proteinExistence type="predicted"/>
<protein>
    <submittedName>
        <fullName evidence="2">Glycosyltransferase</fullName>
    </submittedName>
</protein>
<dbReference type="EMBL" id="JAFMYW010000011">
    <property type="protein sequence ID" value="MBO0952322.1"/>
    <property type="molecule type" value="Genomic_DNA"/>
</dbReference>
<evidence type="ECO:0000259" key="1">
    <source>
        <dbReference type="Pfam" id="PF13524"/>
    </source>
</evidence>
<reference evidence="2 3" key="1">
    <citation type="submission" date="2021-03" db="EMBL/GenBank/DDBJ databases">
        <title>Fibrella sp. HMF5405 genome sequencing and assembly.</title>
        <authorList>
            <person name="Kang H."/>
            <person name="Kim H."/>
            <person name="Bae S."/>
            <person name="Joh K."/>
        </authorList>
    </citation>
    <scope>NUCLEOTIDE SEQUENCE [LARGE SCALE GENOMIC DNA]</scope>
    <source>
        <strain evidence="2 3">HMF5405</strain>
    </source>
</reference>
<dbReference type="RefSeq" id="WP_207332277.1">
    <property type="nucleotide sequence ID" value="NZ_JAFMYW010000011.1"/>
</dbReference>
<accession>A0ABS3JTT8</accession>
<gene>
    <name evidence="2" type="ORF">J2I46_27310</name>
</gene>